<feature type="non-terminal residue" evidence="1">
    <location>
        <position position="61"/>
    </location>
</feature>
<reference evidence="1 2" key="1">
    <citation type="journal article" date="2021" name="BMC Genomics">
        <title>Datura genome reveals duplications of psychoactive alkaloid biosynthetic genes and high mutation rate following tissue culture.</title>
        <authorList>
            <person name="Rajewski A."/>
            <person name="Carter-House D."/>
            <person name="Stajich J."/>
            <person name="Litt A."/>
        </authorList>
    </citation>
    <scope>NUCLEOTIDE SEQUENCE [LARGE SCALE GENOMIC DNA]</scope>
    <source>
        <strain evidence="1">AR-01</strain>
    </source>
</reference>
<protein>
    <submittedName>
        <fullName evidence="1">Uncharacterized protein</fullName>
    </submittedName>
</protein>
<name>A0ABS8RK47_DATST</name>
<evidence type="ECO:0000313" key="2">
    <source>
        <dbReference type="Proteomes" id="UP000823775"/>
    </source>
</evidence>
<keyword evidence="2" id="KW-1185">Reference proteome</keyword>
<accession>A0ABS8RK47</accession>
<dbReference type="EMBL" id="JACEIK010000031">
    <property type="protein sequence ID" value="MCD7447190.1"/>
    <property type="molecule type" value="Genomic_DNA"/>
</dbReference>
<comment type="caution">
    <text evidence="1">The sequence shown here is derived from an EMBL/GenBank/DDBJ whole genome shotgun (WGS) entry which is preliminary data.</text>
</comment>
<gene>
    <name evidence="1" type="ORF">HAX54_025536</name>
</gene>
<evidence type="ECO:0000313" key="1">
    <source>
        <dbReference type="EMBL" id="MCD7447190.1"/>
    </source>
</evidence>
<sequence>MFYHGFAGVTCDPKYRFASRDKSLAHRTAQNCNLAAFRGLPPAFRHLSRRFYRCLLLIFHL</sequence>
<organism evidence="1 2">
    <name type="scientific">Datura stramonium</name>
    <name type="common">Jimsonweed</name>
    <name type="synonym">Common thornapple</name>
    <dbReference type="NCBI Taxonomy" id="4076"/>
    <lineage>
        <taxon>Eukaryota</taxon>
        <taxon>Viridiplantae</taxon>
        <taxon>Streptophyta</taxon>
        <taxon>Embryophyta</taxon>
        <taxon>Tracheophyta</taxon>
        <taxon>Spermatophyta</taxon>
        <taxon>Magnoliopsida</taxon>
        <taxon>eudicotyledons</taxon>
        <taxon>Gunneridae</taxon>
        <taxon>Pentapetalae</taxon>
        <taxon>asterids</taxon>
        <taxon>lamiids</taxon>
        <taxon>Solanales</taxon>
        <taxon>Solanaceae</taxon>
        <taxon>Solanoideae</taxon>
        <taxon>Datureae</taxon>
        <taxon>Datura</taxon>
    </lineage>
</organism>
<dbReference type="Proteomes" id="UP000823775">
    <property type="component" value="Unassembled WGS sequence"/>
</dbReference>
<proteinExistence type="predicted"/>